<evidence type="ECO:0008006" key="4">
    <source>
        <dbReference type="Google" id="ProtNLM"/>
    </source>
</evidence>
<dbReference type="Proteomes" id="UP000556436">
    <property type="component" value="Unassembled WGS sequence"/>
</dbReference>
<gene>
    <name evidence="2" type="ORF">FHS38_001502</name>
</gene>
<comment type="caution">
    <text evidence="2">The sequence shown here is derived from an EMBL/GenBank/DDBJ whole genome shotgun (WGS) entry which is preliminary data.</text>
</comment>
<dbReference type="PROSITE" id="PS51257">
    <property type="entry name" value="PROKAR_LIPOPROTEIN"/>
    <property type="match status" value="1"/>
</dbReference>
<feature type="compositionally biased region" description="Low complexity" evidence="1">
    <location>
        <begin position="36"/>
        <end position="51"/>
    </location>
</feature>
<feature type="region of interest" description="Disordered" evidence="1">
    <location>
        <begin position="26"/>
        <end position="59"/>
    </location>
</feature>
<reference evidence="2 3" key="1">
    <citation type="submission" date="2020-08" db="EMBL/GenBank/DDBJ databases">
        <title>Genomic Encyclopedia of Type Strains, Phase III (KMG-III): the genomes of soil and plant-associated and newly described type strains.</title>
        <authorList>
            <person name="Whitman W."/>
        </authorList>
    </citation>
    <scope>NUCLEOTIDE SEQUENCE [LARGE SCALE GENOMIC DNA]</scope>
    <source>
        <strain evidence="2 3">CECT 3265</strain>
    </source>
</reference>
<dbReference type="EMBL" id="JACHJG010000002">
    <property type="protein sequence ID" value="MBB4885474.1"/>
    <property type="molecule type" value="Genomic_DNA"/>
</dbReference>
<sequence>MRKAAQFTGAAFIVAVLLTGCGGGGGGGDAQTGDKPSASASAGTSGNGTPAKEGASGSIDGVYAAAPSADGAVGLSISHGRAALYAGGGKRVCTGTVGEGTGPVTLTLTCDDGNTDRTRGKVERSSGKTVVVSWESGKKDTFTRTGAAAELPAPTKLGG</sequence>
<proteinExistence type="predicted"/>
<accession>A0A7W7L895</accession>
<evidence type="ECO:0000313" key="3">
    <source>
        <dbReference type="Proteomes" id="UP000556436"/>
    </source>
</evidence>
<evidence type="ECO:0000256" key="1">
    <source>
        <dbReference type="SAM" id="MobiDB-lite"/>
    </source>
</evidence>
<dbReference type="RefSeq" id="WP_184732019.1">
    <property type="nucleotide sequence ID" value="NZ_BMRW01000011.1"/>
</dbReference>
<dbReference type="AlphaFoldDB" id="A0A7W7L895"/>
<name>A0A7W7L895_STRNE</name>
<protein>
    <recommendedName>
        <fullName evidence="4">Lipoprotein</fullName>
    </recommendedName>
</protein>
<evidence type="ECO:0000313" key="2">
    <source>
        <dbReference type="EMBL" id="MBB4885474.1"/>
    </source>
</evidence>
<keyword evidence="3" id="KW-1185">Reference proteome</keyword>
<organism evidence="2 3">
    <name type="scientific">Streptomyces netropsis</name>
    <name type="common">Streptoverticillium netropsis</name>
    <dbReference type="NCBI Taxonomy" id="55404"/>
    <lineage>
        <taxon>Bacteria</taxon>
        <taxon>Bacillati</taxon>
        <taxon>Actinomycetota</taxon>
        <taxon>Actinomycetes</taxon>
        <taxon>Kitasatosporales</taxon>
        <taxon>Streptomycetaceae</taxon>
        <taxon>Streptomyces</taxon>
    </lineage>
</organism>